<comment type="similarity">
    <text evidence="1">Belongs to the ABC transporter superfamily.</text>
</comment>
<dbReference type="CDD" id="cd03257">
    <property type="entry name" value="ABC_NikE_OppD_transporters"/>
    <property type="match status" value="1"/>
</dbReference>
<protein>
    <submittedName>
        <fullName evidence="6">Peptide ABC transporter substrate-binding protein</fullName>
    </submittedName>
</protein>
<evidence type="ECO:0000313" key="7">
    <source>
        <dbReference type="Proteomes" id="UP000054800"/>
    </source>
</evidence>
<name>A0A101K6S0_FUSNC</name>
<dbReference type="SUPFAM" id="SSF52540">
    <property type="entry name" value="P-loop containing nucleoside triphosphate hydrolases"/>
    <property type="match status" value="1"/>
</dbReference>
<evidence type="ECO:0000313" key="6">
    <source>
        <dbReference type="EMBL" id="KUL99547.1"/>
    </source>
</evidence>
<organism evidence="6 7">
    <name type="scientific">Fusobacterium nucleatum subsp. nucleatum</name>
    <dbReference type="NCBI Taxonomy" id="76856"/>
    <lineage>
        <taxon>Bacteria</taxon>
        <taxon>Fusobacteriati</taxon>
        <taxon>Fusobacteriota</taxon>
        <taxon>Fusobacteriia</taxon>
        <taxon>Fusobacteriales</taxon>
        <taxon>Fusobacteriaceae</taxon>
        <taxon>Fusobacterium</taxon>
    </lineage>
</organism>
<dbReference type="PROSITE" id="PS50893">
    <property type="entry name" value="ABC_TRANSPORTER_2"/>
    <property type="match status" value="1"/>
</dbReference>
<dbReference type="EMBL" id="LMVH01000001">
    <property type="protein sequence ID" value="KUL99547.1"/>
    <property type="molecule type" value="Genomic_DNA"/>
</dbReference>
<accession>A0A101K6S0</accession>
<feature type="domain" description="ABC transporter" evidence="5">
    <location>
        <begin position="5"/>
        <end position="240"/>
    </location>
</feature>
<evidence type="ECO:0000256" key="1">
    <source>
        <dbReference type="ARBA" id="ARBA00005417"/>
    </source>
</evidence>
<reference evidence="6 7" key="1">
    <citation type="submission" date="2015-10" db="EMBL/GenBank/DDBJ databases">
        <authorList>
            <person name="Gilbert D.G."/>
        </authorList>
    </citation>
    <scope>NUCLEOTIDE SEQUENCE [LARGE SCALE GENOMIC DNA]</scope>
    <source>
        <strain evidence="6 7">ChDC F311</strain>
    </source>
</reference>
<dbReference type="GO" id="GO:0005524">
    <property type="term" value="F:ATP binding"/>
    <property type="evidence" value="ECO:0007669"/>
    <property type="project" value="UniProtKB-KW"/>
</dbReference>
<gene>
    <name evidence="6" type="ORF">RO03_08575</name>
</gene>
<dbReference type="GO" id="GO:0016887">
    <property type="term" value="F:ATP hydrolysis activity"/>
    <property type="evidence" value="ECO:0007669"/>
    <property type="project" value="InterPro"/>
</dbReference>
<dbReference type="RefSeq" id="WP_023040525.1">
    <property type="nucleotide sequence ID" value="NZ_CP022122.1"/>
</dbReference>
<dbReference type="OrthoDB" id="9802264at2"/>
<dbReference type="PANTHER" id="PTHR43776">
    <property type="entry name" value="TRANSPORT ATP-BINDING PROTEIN"/>
    <property type="match status" value="1"/>
</dbReference>
<dbReference type="AlphaFoldDB" id="A0A101K6S0"/>
<dbReference type="InterPro" id="IPR050319">
    <property type="entry name" value="ABC_transp_ATP-bind"/>
</dbReference>
<keyword evidence="4" id="KW-0067">ATP-binding</keyword>
<dbReference type="InterPro" id="IPR027417">
    <property type="entry name" value="P-loop_NTPase"/>
</dbReference>
<dbReference type="Pfam" id="PF00005">
    <property type="entry name" value="ABC_tran"/>
    <property type="match status" value="1"/>
</dbReference>
<evidence type="ECO:0000259" key="5">
    <source>
        <dbReference type="PROSITE" id="PS50893"/>
    </source>
</evidence>
<evidence type="ECO:0000256" key="2">
    <source>
        <dbReference type="ARBA" id="ARBA00022448"/>
    </source>
</evidence>
<dbReference type="InterPro" id="IPR003593">
    <property type="entry name" value="AAA+_ATPase"/>
</dbReference>
<dbReference type="PROSITE" id="PS00211">
    <property type="entry name" value="ABC_TRANSPORTER_1"/>
    <property type="match status" value="1"/>
</dbReference>
<dbReference type="GO" id="GO:0055085">
    <property type="term" value="P:transmembrane transport"/>
    <property type="evidence" value="ECO:0007669"/>
    <property type="project" value="UniProtKB-ARBA"/>
</dbReference>
<comment type="caution">
    <text evidence="6">The sequence shown here is derived from an EMBL/GenBank/DDBJ whole genome shotgun (WGS) entry which is preliminary data.</text>
</comment>
<evidence type="ECO:0000256" key="3">
    <source>
        <dbReference type="ARBA" id="ARBA00022741"/>
    </source>
</evidence>
<dbReference type="SMART" id="SM00382">
    <property type="entry name" value="AAA"/>
    <property type="match status" value="1"/>
</dbReference>
<evidence type="ECO:0000256" key="4">
    <source>
        <dbReference type="ARBA" id="ARBA00022840"/>
    </source>
</evidence>
<dbReference type="PANTHER" id="PTHR43776:SF7">
    <property type="entry name" value="D,D-DIPEPTIDE TRANSPORT ATP-BINDING PROTEIN DDPF-RELATED"/>
    <property type="match status" value="1"/>
</dbReference>
<keyword evidence="3" id="KW-0547">Nucleotide-binding</keyword>
<dbReference type="Gene3D" id="3.40.50.300">
    <property type="entry name" value="P-loop containing nucleotide triphosphate hydrolases"/>
    <property type="match status" value="1"/>
</dbReference>
<dbReference type="Proteomes" id="UP000054800">
    <property type="component" value="Unassembled WGS sequence"/>
</dbReference>
<dbReference type="InterPro" id="IPR003439">
    <property type="entry name" value="ABC_transporter-like_ATP-bd"/>
</dbReference>
<proteinExistence type="inferred from homology"/>
<sequence>MEEVLSIKNLNKTFESGFKLKDINFDIKEGEVVSLIGESGSGKTSISKIIVALLKAKGQILFKGMDILENPKKISGKIQMIFQSPYSSLNPKYKIKDIILEGVIYQKVLKKEENIDEYLLNILNEVGLDKEVLNKYPHELSGGQRQRVGIARAVAVKPDLIIADEILTALDALTQIQILELFQKLKENKKISYLFISHDINVVKKISDRLLIIKDGEIIESGSKEKIFSKPEKEYTKKLIEISGINLLINKNNEIG</sequence>
<dbReference type="InterPro" id="IPR017871">
    <property type="entry name" value="ABC_transporter-like_CS"/>
</dbReference>
<keyword evidence="2" id="KW-0813">Transport</keyword>